<dbReference type="InterPro" id="IPR032675">
    <property type="entry name" value="LRR_dom_sf"/>
</dbReference>
<feature type="region of interest" description="Disordered" evidence="1">
    <location>
        <begin position="165"/>
        <end position="197"/>
    </location>
</feature>
<accession>A0A9W8BGX0</accession>
<dbReference type="EMBL" id="JANBQF010000548">
    <property type="protein sequence ID" value="KAJ2000330.1"/>
    <property type="molecule type" value="Genomic_DNA"/>
</dbReference>
<reference evidence="2" key="1">
    <citation type="submission" date="2022-07" db="EMBL/GenBank/DDBJ databases">
        <title>Phylogenomic reconstructions and comparative analyses of Kickxellomycotina fungi.</title>
        <authorList>
            <person name="Reynolds N.K."/>
            <person name="Stajich J.E."/>
            <person name="Barry K."/>
            <person name="Grigoriev I.V."/>
            <person name="Crous P."/>
            <person name="Smith M.E."/>
        </authorList>
    </citation>
    <scope>NUCLEOTIDE SEQUENCE</scope>
    <source>
        <strain evidence="2">IMI 214461</strain>
    </source>
</reference>
<dbReference type="Gene3D" id="3.80.10.10">
    <property type="entry name" value="Ribonuclease Inhibitor"/>
    <property type="match status" value="1"/>
</dbReference>
<gene>
    <name evidence="2" type="ORF">H4R26_004663</name>
</gene>
<comment type="caution">
    <text evidence="2">The sequence shown here is derived from an EMBL/GenBank/DDBJ whole genome shotgun (WGS) entry which is preliminary data.</text>
</comment>
<protein>
    <submittedName>
        <fullName evidence="2">Uncharacterized protein</fullName>
    </submittedName>
</protein>
<dbReference type="SUPFAM" id="SSF52047">
    <property type="entry name" value="RNI-like"/>
    <property type="match status" value="1"/>
</dbReference>
<dbReference type="AlphaFoldDB" id="A0A9W8BGX0"/>
<name>A0A9W8BGX0_9FUNG</name>
<sequence length="656" mass="74903">MALTLQTLPRQIVDQILDRCYDRQLPAFHPKFFRVYQDFQDYSHLCRRLRDSALPFLTRRLIFERYNLAVEGVGKQTLSHEDLKAAKRLPPVIRWKTNMPRVVGRLALGAAVEGVTEVIISTYDRYPDPEDVLAILRQYQFDQYTWPNVTSLCVNFKSDFDVDDREADDPALTPADPTTTANPTAPTTPAPAPAPAASTADWISNESFTALSQFLALHMPAVDTLWMDDNRCRRVGQRNAMSTYIADRLDRFRRLNLRFAYMPAFGVKTLPPIITHLTLSVHSAYDYIDIPRIMTPMLVSLTLNAIPLNYLWDRFCHSTSVSRSATTNQILNTVEFTELRRLELSFHVPYRSVPSGKSEDDLMWEKYHKNSADGADSLTNTSYKGNPKLKTISVKERTAKYTVLRTDGKRPKFPKLQHLALNMYPGRISDFLLDIPIAQLLTLRISGDLVAFKGVRLTGFTSLQTSNVSYFSDSRFRESAHGNRFLCKAFAQPPTVRSLSVTTCSKCRLRLPPASAITCTSIRRLCITAQVSYADLPDLLRRLPALEYLDLQRALFVDPPPLTHTPEGMARHLLSTDMRPVSTSLIKFVPDVLCRNATDEVVFYNIFMLIARTPSLRELKMFSFYSTQFFRELLPLFKIPELFRFIRHLATLDCNE</sequence>
<evidence type="ECO:0000313" key="3">
    <source>
        <dbReference type="Proteomes" id="UP001150907"/>
    </source>
</evidence>
<organism evidence="2 3">
    <name type="scientific">Coemansia thaxteri</name>
    <dbReference type="NCBI Taxonomy" id="2663907"/>
    <lineage>
        <taxon>Eukaryota</taxon>
        <taxon>Fungi</taxon>
        <taxon>Fungi incertae sedis</taxon>
        <taxon>Zoopagomycota</taxon>
        <taxon>Kickxellomycotina</taxon>
        <taxon>Kickxellomycetes</taxon>
        <taxon>Kickxellales</taxon>
        <taxon>Kickxellaceae</taxon>
        <taxon>Coemansia</taxon>
    </lineage>
</organism>
<keyword evidence="3" id="KW-1185">Reference proteome</keyword>
<evidence type="ECO:0000256" key="1">
    <source>
        <dbReference type="SAM" id="MobiDB-lite"/>
    </source>
</evidence>
<evidence type="ECO:0000313" key="2">
    <source>
        <dbReference type="EMBL" id="KAJ2000330.1"/>
    </source>
</evidence>
<feature type="compositionally biased region" description="Low complexity" evidence="1">
    <location>
        <begin position="170"/>
        <end position="185"/>
    </location>
</feature>
<dbReference type="OrthoDB" id="5540870at2759"/>
<dbReference type="Proteomes" id="UP001150907">
    <property type="component" value="Unassembled WGS sequence"/>
</dbReference>
<proteinExistence type="predicted"/>